<dbReference type="InterPro" id="IPR005202">
    <property type="entry name" value="TF_GRAS"/>
</dbReference>
<keyword evidence="2" id="KW-0804">Transcription</keyword>
<dbReference type="AlphaFoldDB" id="A0A8S9S1H4"/>
<evidence type="ECO:0008006" key="6">
    <source>
        <dbReference type="Google" id="ProtNLM"/>
    </source>
</evidence>
<organism evidence="4 5">
    <name type="scientific">Brassica cretica</name>
    <name type="common">Mustard</name>
    <dbReference type="NCBI Taxonomy" id="69181"/>
    <lineage>
        <taxon>Eukaryota</taxon>
        <taxon>Viridiplantae</taxon>
        <taxon>Streptophyta</taxon>
        <taxon>Embryophyta</taxon>
        <taxon>Tracheophyta</taxon>
        <taxon>Spermatophyta</taxon>
        <taxon>Magnoliopsida</taxon>
        <taxon>eudicotyledons</taxon>
        <taxon>Gunneridae</taxon>
        <taxon>Pentapetalae</taxon>
        <taxon>rosids</taxon>
        <taxon>malvids</taxon>
        <taxon>Brassicales</taxon>
        <taxon>Brassicaceae</taxon>
        <taxon>Brassiceae</taxon>
        <taxon>Brassica</taxon>
    </lineage>
</organism>
<dbReference type="Pfam" id="PF03514">
    <property type="entry name" value="GRAS"/>
    <property type="match status" value="1"/>
</dbReference>
<keyword evidence="1" id="KW-0805">Transcription regulation</keyword>
<comment type="caution">
    <text evidence="3">Lacks conserved residue(s) required for the propagation of feature annotation.</text>
</comment>
<comment type="similarity">
    <text evidence="3">Belongs to the GRAS family.</text>
</comment>
<dbReference type="EMBL" id="QGKX02000088">
    <property type="protein sequence ID" value="KAF3587461.1"/>
    <property type="molecule type" value="Genomic_DNA"/>
</dbReference>
<evidence type="ECO:0000256" key="2">
    <source>
        <dbReference type="ARBA" id="ARBA00023163"/>
    </source>
</evidence>
<feature type="short sequence motif" description="VHIID" evidence="3">
    <location>
        <begin position="163"/>
        <end position="167"/>
    </location>
</feature>
<accession>A0A8S9S1H4</accession>
<dbReference type="Proteomes" id="UP000712600">
    <property type="component" value="Unassembled WGS sequence"/>
</dbReference>
<evidence type="ECO:0000256" key="3">
    <source>
        <dbReference type="PROSITE-ProRule" id="PRU01191"/>
    </source>
</evidence>
<sequence length="216" mass="23938">MVVTFQEDTAPSSVSSSPLQVFSTMSLTRPTLLSSSSSSFQDLKPEERGLILIHLLLTCANHMASGSLQNANAALDQLSHLVSPDGDTMQRVAAYFTEALANRILKSWPGLYKALNATQTKTNNVSEEVHVKRLFFDMFPILKLSYLLTNRAILEAMEGEEMVHVIDLDASEPAQWFALIQAFNSRPEGPPHLRITGVHLHKAVLDQMAHRLIEEA</sequence>
<feature type="region of interest" description="VHIID" evidence="3">
    <location>
        <begin position="132"/>
        <end position="197"/>
    </location>
</feature>
<dbReference type="PANTHER" id="PTHR31636">
    <property type="entry name" value="OSJNBA0084A10.13 PROTEIN-RELATED"/>
    <property type="match status" value="1"/>
</dbReference>
<evidence type="ECO:0000256" key="1">
    <source>
        <dbReference type="ARBA" id="ARBA00023015"/>
    </source>
</evidence>
<gene>
    <name evidence="4" type="ORF">F2Q69_00029698</name>
</gene>
<comment type="caution">
    <text evidence="4">The sequence shown here is derived from an EMBL/GenBank/DDBJ whole genome shotgun (WGS) entry which is preliminary data.</text>
</comment>
<proteinExistence type="inferred from homology"/>
<protein>
    <recommendedName>
        <fullName evidence="6">Scarecrow-like protein 3</fullName>
    </recommendedName>
</protein>
<evidence type="ECO:0000313" key="5">
    <source>
        <dbReference type="Proteomes" id="UP000712600"/>
    </source>
</evidence>
<name>A0A8S9S1H4_BRACR</name>
<dbReference type="PROSITE" id="PS50985">
    <property type="entry name" value="GRAS"/>
    <property type="match status" value="1"/>
</dbReference>
<reference evidence="4" key="1">
    <citation type="submission" date="2019-12" db="EMBL/GenBank/DDBJ databases">
        <title>Genome sequencing and annotation of Brassica cretica.</title>
        <authorList>
            <person name="Studholme D.J."/>
            <person name="Sarris P."/>
        </authorList>
    </citation>
    <scope>NUCLEOTIDE SEQUENCE</scope>
    <source>
        <strain evidence="4">PFS-109/04</strain>
        <tissue evidence="4">Leaf</tissue>
    </source>
</reference>
<evidence type="ECO:0000313" key="4">
    <source>
        <dbReference type="EMBL" id="KAF3587461.1"/>
    </source>
</evidence>